<gene>
    <name evidence="1" type="ORF">MON38_17190</name>
</gene>
<reference evidence="1" key="1">
    <citation type="submission" date="2022-03" db="EMBL/GenBank/DDBJ databases">
        <title>Bacterial whole genome sequence for Hymenobacter sp. DH14.</title>
        <authorList>
            <person name="Le V."/>
        </authorList>
    </citation>
    <scope>NUCLEOTIDE SEQUENCE</scope>
    <source>
        <strain evidence="1">DH14</strain>
    </source>
</reference>
<dbReference type="AlphaFoldDB" id="A0A9X1VN39"/>
<keyword evidence="2" id="KW-1185">Reference proteome</keyword>
<proteinExistence type="predicted"/>
<evidence type="ECO:0000313" key="1">
    <source>
        <dbReference type="EMBL" id="MCI1189161.1"/>
    </source>
</evidence>
<evidence type="ECO:0000313" key="2">
    <source>
        <dbReference type="Proteomes" id="UP001139193"/>
    </source>
</evidence>
<dbReference type="Proteomes" id="UP001139193">
    <property type="component" value="Unassembled WGS sequence"/>
</dbReference>
<protein>
    <submittedName>
        <fullName evidence="1">Uncharacterized protein</fullName>
    </submittedName>
</protein>
<sequence>MSFLRVTTTFLATLHDARVEYFAFDDSRGRLLLTLLLDADAGVAHCQQLVVLSGIRHKMNVARVQRAIDAELAATNRPSLGYRLNEFHLLPKEASASPTGLLSIRLAIDHLPSLQLCCQKITHRQVTPP</sequence>
<dbReference type="EMBL" id="JALBGC010000004">
    <property type="protein sequence ID" value="MCI1189161.1"/>
    <property type="molecule type" value="Genomic_DNA"/>
</dbReference>
<organism evidence="1 2">
    <name type="scientific">Hymenobacter cyanobacteriorum</name>
    <dbReference type="NCBI Taxonomy" id="2926463"/>
    <lineage>
        <taxon>Bacteria</taxon>
        <taxon>Pseudomonadati</taxon>
        <taxon>Bacteroidota</taxon>
        <taxon>Cytophagia</taxon>
        <taxon>Cytophagales</taxon>
        <taxon>Hymenobacteraceae</taxon>
        <taxon>Hymenobacter</taxon>
    </lineage>
</organism>
<comment type="caution">
    <text evidence="1">The sequence shown here is derived from an EMBL/GenBank/DDBJ whole genome shotgun (WGS) entry which is preliminary data.</text>
</comment>
<name>A0A9X1VN39_9BACT</name>
<accession>A0A9X1VN39</accession>
<dbReference type="RefSeq" id="WP_241937381.1">
    <property type="nucleotide sequence ID" value="NZ_JALBGC010000004.1"/>
</dbReference>